<feature type="transmembrane region" description="Helical" evidence="3">
    <location>
        <begin position="2042"/>
        <end position="2070"/>
    </location>
</feature>
<feature type="domain" description="WAP" evidence="7">
    <location>
        <begin position="1382"/>
        <end position="1427"/>
    </location>
</feature>
<organism evidence="8 9">
    <name type="scientific">Cylicocyclus nassatus</name>
    <name type="common">Nematode worm</name>
    <dbReference type="NCBI Taxonomy" id="53992"/>
    <lineage>
        <taxon>Eukaryota</taxon>
        <taxon>Metazoa</taxon>
        <taxon>Ecdysozoa</taxon>
        <taxon>Nematoda</taxon>
        <taxon>Chromadorea</taxon>
        <taxon>Rhabditida</taxon>
        <taxon>Rhabditina</taxon>
        <taxon>Rhabditomorpha</taxon>
        <taxon>Strongyloidea</taxon>
        <taxon>Strongylidae</taxon>
        <taxon>Cylicocyclus</taxon>
    </lineage>
</organism>
<keyword evidence="9" id="KW-1185">Reference proteome</keyword>
<dbReference type="InterPro" id="IPR008197">
    <property type="entry name" value="WAP_dom"/>
</dbReference>
<reference evidence="8" key="1">
    <citation type="submission" date="2023-07" db="EMBL/GenBank/DDBJ databases">
        <authorList>
            <consortium name="CYATHOMIX"/>
        </authorList>
    </citation>
    <scope>NUCLEOTIDE SEQUENCE</scope>
    <source>
        <strain evidence="8">N/A</strain>
    </source>
</reference>
<feature type="domain" description="WAP" evidence="7">
    <location>
        <begin position="947"/>
        <end position="993"/>
    </location>
</feature>
<feature type="domain" description="Antistasin-like" evidence="6">
    <location>
        <begin position="1121"/>
        <end position="1146"/>
    </location>
</feature>
<feature type="domain" description="Thyroglobulin type-1" evidence="5">
    <location>
        <begin position="1429"/>
        <end position="1494"/>
    </location>
</feature>
<feature type="domain" description="Thyroglobulin type-1" evidence="5">
    <location>
        <begin position="768"/>
        <end position="828"/>
    </location>
</feature>
<feature type="domain" description="WAP" evidence="7">
    <location>
        <begin position="1000"/>
        <end position="1051"/>
    </location>
</feature>
<dbReference type="Pfam" id="PF00014">
    <property type="entry name" value="Kunitz_BPTI"/>
    <property type="match status" value="1"/>
</dbReference>
<gene>
    <name evidence="8" type="ORF">CYNAS_LOCUS15862</name>
</gene>
<dbReference type="EMBL" id="CATQJL010000305">
    <property type="protein sequence ID" value="CAJ0603879.1"/>
    <property type="molecule type" value="Genomic_DNA"/>
</dbReference>
<dbReference type="PROSITE" id="PS00280">
    <property type="entry name" value="BPTI_KUNITZ_1"/>
    <property type="match status" value="1"/>
</dbReference>
<feature type="domain" description="BPTI/Kunitz inhibitor" evidence="4">
    <location>
        <begin position="1865"/>
        <end position="1915"/>
    </location>
</feature>
<dbReference type="SUPFAM" id="SSF57262">
    <property type="entry name" value="Leech antihemostatic proteins"/>
    <property type="match status" value="1"/>
</dbReference>
<dbReference type="Pfam" id="PF00095">
    <property type="entry name" value="WAP"/>
    <property type="match status" value="7"/>
</dbReference>
<dbReference type="InterPro" id="IPR011061">
    <property type="entry name" value="Hirudin/antistatin"/>
</dbReference>
<dbReference type="InterPro" id="IPR003645">
    <property type="entry name" value="Fol_N"/>
</dbReference>
<protein>
    <submittedName>
        <fullName evidence="8">Uncharacterized protein</fullName>
    </submittedName>
</protein>
<dbReference type="CDD" id="cd00191">
    <property type="entry name" value="TY"/>
    <property type="match status" value="5"/>
</dbReference>
<dbReference type="PRINTS" id="PR00759">
    <property type="entry name" value="BASICPTASE"/>
</dbReference>
<dbReference type="PROSITE" id="PS51390">
    <property type="entry name" value="WAP"/>
    <property type="match status" value="8"/>
</dbReference>
<feature type="domain" description="WAP" evidence="7">
    <location>
        <begin position="426"/>
        <end position="477"/>
    </location>
</feature>
<dbReference type="InterPro" id="IPR028150">
    <property type="entry name" value="Lustrin_cystein"/>
</dbReference>
<dbReference type="SMART" id="SM00289">
    <property type="entry name" value="WR1"/>
    <property type="match status" value="8"/>
</dbReference>
<dbReference type="SMART" id="SM00131">
    <property type="entry name" value="KU"/>
    <property type="match status" value="1"/>
</dbReference>
<comment type="caution">
    <text evidence="2">Lacks conserved residue(s) required for the propagation of feature annotation.</text>
</comment>
<feature type="domain" description="WAP" evidence="7">
    <location>
        <begin position="654"/>
        <end position="703"/>
    </location>
</feature>
<dbReference type="PANTHER" id="PTHR19441">
    <property type="entry name" value="WHEY ACDIC PROTEIN WAP"/>
    <property type="match status" value="1"/>
</dbReference>
<feature type="domain" description="Antistasin-like" evidence="6">
    <location>
        <begin position="545"/>
        <end position="570"/>
    </location>
</feature>
<dbReference type="PROSITE" id="PS00484">
    <property type="entry name" value="THYROGLOBULIN_1_1"/>
    <property type="match status" value="3"/>
</dbReference>
<feature type="domain" description="Thyroglobulin type-1" evidence="5">
    <location>
        <begin position="1053"/>
        <end position="1115"/>
    </location>
</feature>
<dbReference type="InterPro" id="IPR004094">
    <property type="entry name" value="Antistasin-like"/>
</dbReference>
<dbReference type="Pfam" id="PF00086">
    <property type="entry name" value="Thyroglobulin_1"/>
    <property type="match status" value="6"/>
</dbReference>
<feature type="disulfide bond" evidence="2">
    <location>
        <begin position="1463"/>
        <end position="1470"/>
    </location>
</feature>
<dbReference type="Pfam" id="PF14625">
    <property type="entry name" value="Lustrin_cystein"/>
    <property type="match status" value="5"/>
</dbReference>
<proteinExistence type="predicted"/>
<dbReference type="Gene3D" id="2.10.22.10">
    <property type="entry name" value="Antistasin, domain 1"/>
    <property type="match status" value="1"/>
</dbReference>
<dbReference type="GO" id="GO:0004867">
    <property type="term" value="F:serine-type endopeptidase inhibitor activity"/>
    <property type="evidence" value="ECO:0007669"/>
    <property type="project" value="InterPro"/>
</dbReference>
<evidence type="ECO:0000256" key="3">
    <source>
        <dbReference type="SAM" id="Phobius"/>
    </source>
</evidence>
<evidence type="ECO:0000259" key="5">
    <source>
        <dbReference type="PROSITE" id="PS51162"/>
    </source>
</evidence>
<feature type="domain" description="WAP" evidence="7">
    <location>
        <begin position="717"/>
        <end position="766"/>
    </location>
</feature>
<keyword evidence="3" id="KW-1133">Transmembrane helix</keyword>
<evidence type="ECO:0000256" key="2">
    <source>
        <dbReference type="PROSITE-ProRule" id="PRU00500"/>
    </source>
</evidence>
<dbReference type="SMART" id="SM00211">
    <property type="entry name" value="TY"/>
    <property type="match status" value="6"/>
</dbReference>
<keyword evidence="3" id="KW-0812">Transmembrane</keyword>
<feature type="domain" description="Thyroglobulin type-1" evidence="5">
    <location>
        <begin position="479"/>
        <end position="539"/>
    </location>
</feature>
<feature type="domain" description="WAP" evidence="7">
    <location>
        <begin position="350"/>
        <end position="395"/>
    </location>
</feature>
<dbReference type="PROSITE" id="PS51252">
    <property type="entry name" value="ANTISTASIN"/>
    <property type="match status" value="2"/>
</dbReference>
<dbReference type="Gene3D" id="4.10.800.10">
    <property type="entry name" value="Thyroglobulin type-1"/>
    <property type="match status" value="6"/>
</dbReference>
<evidence type="ECO:0000313" key="8">
    <source>
        <dbReference type="EMBL" id="CAJ0603879.1"/>
    </source>
</evidence>
<dbReference type="InterPro" id="IPR036880">
    <property type="entry name" value="Kunitz_BPTI_sf"/>
</dbReference>
<feature type="domain" description="Thyroglobulin type-1" evidence="5">
    <location>
        <begin position="1619"/>
        <end position="1688"/>
    </location>
</feature>
<keyword evidence="3" id="KW-0472">Membrane</keyword>
<dbReference type="PANTHER" id="PTHR19441:SF95">
    <property type="entry name" value="PERLWAPIN ISOFORM X1"/>
    <property type="match status" value="1"/>
</dbReference>
<dbReference type="SUPFAM" id="SSF57256">
    <property type="entry name" value="Elafin-like"/>
    <property type="match status" value="3"/>
</dbReference>
<dbReference type="SMART" id="SM00217">
    <property type="entry name" value="WAP"/>
    <property type="match status" value="8"/>
</dbReference>
<dbReference type="GO" id="GO:0005615">
    <property type="term" value="C:extracellular space"/>
    <property type="evidence" value="ECO:0007669"/>
    <property type="project" value="TreeGrafter"/>
</dbReference>
<dbReference type="InterPro" id="IPR000716">
    <property type="entry name" value="Thyroglobulin_1"/>
</dbReference>
<sequence>MIANDTVEFGNDFFKFKLCAIGEHCSVIGGVAGCISNTGHQICCSNGCGRECMFPLAGFPMEMQLTGQPIQARSFHRLVTATANVLPALSEPIRPVNATIAPVSLMIDRSFAVKTSVPQQKAGMCLPAGDEKACSTYTKCSDDSECKDVEKCCKNACGSVCVDPTKATNCIHFAIAVKKLPEQKLKYGYVPKCDSSGKFSPIQCDERICWCVDVNYGMEIAGSSVPVGMRRDDMCRDLRLCGVKCSKQCAHGLKMTVFGCPDPACECRNVCEDVRCTNGADICQLIEPDCAHPPCLPVPRCLINPCPIGPPMTLQNGVTALCTTSDQCTHGNWCHKIGYGGLGFCCGGPKISKRAECSAVMPLKEARCSSTCKTDLDCANGKCCFDGCGLTCYPLESPKLQVKSISSQRKMIFLPGDVARHNKGMLSSLTADCPSSMEKSLIEKITNCSSLCESDDECSGMKRCCRVGCSTQCLYPVRTTPCFHAALTAEIYEMRKLKRCNHAGKYEPIQCDYDGCFCVDIDNGEEIPGTRTVSDAPMCEKLSSCPTMTCRTSCPYDFEKEANGCPSCRCKNPCAEVKCPQGSFCIMTAVSCFQTENCPPQPRCVLNLCPRGEPFISAVGVVETCSSKDQCPLHYWCHQVGVASTGICCPDPTRAVHEGVCPPTVPALDRSDICKFDCRADDDCSTSQKCCYDGCGMQCKETSPSSIVGEAEEKKPEVIKPGVCPYLNQRQCNGQPHVHQCTTDVDCVGVQKCCSDGCTRKCLYPENNSACMQAKAALQMIGQSSRIQCRPDGSFEEVQCDSDYCWCVNQFGVEMEGTRTSDDIAPNCRAPRKCILPLCTHDISCKYGMRKDSNGCDTCECSSPCDGVTCPDDSVCVPAPVDCLAGPCPEVPRCVVNPCRDGVPLTDISTAQHINCSDSSECAGSHHPGYCSQYKSDGGICCPGHEPNWSPGTCPQGILANGDCTRHCLLDEECASGQKCCFNGCGMACVAAVFSAPSDLSVHIGECLETKPLGAFCVQRSKESECSVDSDCPSLKKCCNDGCVRRCSLPDVTTHCIHARLAALAMRDIGGGGFVPECDANGDYQPIQSHFSVKWCVNKFGKEIPGTKSTGKPNCKLPRSCPVHACNKRCPFGQRTDNDGCPVCDCIMPCELVQCQAGFVCRMVQPHCYTKECEAIPRCVPNSCPSGEPLVTPGTWTMAGCSEHNLCPAGYYCSQNGYEGRGICCPGAALTVTPMSCPALPITANPVDGSSCVVACRRATDCSHSVCCFNGCGTSCQFETGKSLTITGAPISVTSAATLTKPVVVSIDGRPHIQPIYKKIATPSVDAKPVDVTVNNQPIGQSNVVGPRKKHPIVPELSTSAVGVIGSSTAVGAFPKNGLISTPQKIGACPSVLLNPGCQEECLSDTDCVAFSKCCKASCGTKCVEPAVTSPCLHRLAAFTKEWPSIPPPVQCLPNGDFRETQCDFTTKQCWCVDDTGVEVIGTRTAGHNELPSCKTPKICSVTCSQSSCTYGVQLDANGCPHDGVCLCRNPCDDFDCPAHKTCALVAVKCDREPCPPVPRCVASPCQSKNIVTDLYGNAFSCRSDSCPKGECMTAVGEELGVCCQMTETTTVAHHLNKRSNCLLYQIAVEELQRHGVRGVHQPACDINTGLFARIQCNSFGVCWCVDPENGRELPGTRKEKSVGQNVCEAPHVCPRQCPQDLCPYGLALDRNGCPYVDCDCASPCDSVSCKAGEICLLRIPSCSSANCIPVPSCESSPCNGGHRPAMDPRTKKQFSCRESGEICPTGFYCTGFDPDGEGVCCPGREPLVTKKSSSCPHGDPFASSSDGTPLTCSAKINGCPATHYCLKKPGDKDGICCVSKRHVCNLQPDRGPCSVTLHRYFYSPLNQSCTQFQYGGCAGNLNNFATNEDCEKFCEGVSSDFFTAYNDDATDSIEIYELGFSLTGPQIPVTARKRAQDSLADFLSERFSLSKSSIDHVKILDDNTARFTVKDAQARAIAKNISEAVNSSLEFSLNGNHYRAEPQTWFAHQVADRVVSSTTRMLFWGLLAAAIMFATLIIAMLLGACAYLCSSASSKKSDTSQRVRSPSDVVSHSIITERVRPRPQLRQVETRYPSNATTRSVRSLSVPQIPTIHIDRASSGSYY</sequence>
<dbReference type="PROSITE" id="PS50279">
    <property type="entry name" value="BPTI_KUNITZ_2"/>
    <property type="match status" value="1"/>
</dbReference>
<evidence type="ECO:0000259" key="7">
    <source>
        <dbReference type="PROSITE" id="PS51390"/>
    </source>
</evidence>
<accession>A0AA36H4G5</accession>
<evidence type="ECO:0000256" key="1">
    <source>
        <dbReference type="ARBA" id="ARBA00023157"/>
    </source>
</evidence>
<dbReference type="InterPro" id="IPR050514">
    <property type="entry name" value="WAP_four-disulfide_core"/>
</dbReference>
<dbReference type="Gene3D" id="4.10.75.10">
    <property type="entry name" value="Elafin-like"/>
    <property type="match status" value="7"/>
</dbReference>
<name>A0AA36H4G5_CYLNA</name>
<dbReference type="PROSITE" id="PS51162">
    <property type="entry name" value="THYROGLOBULIN_1_2"/>
    <property type="match status" value="6"/>
</dbReference>
<dbReference type="SUPFAM" id="SSF57610">
    <property type="entry name" value="Thyroglobulin type-1 domain"/>
    <property type="match status" value="6"/>
</dbReference>
<evidence type="ECO:0000313" key="9">
    <source>
        <dbReference type="Proteomes" id="UP001176961"/>
    </source>
</evidence>
<dbReference type="SMART" id="SM00274">
    <property type="entry name" value="FOLN"/>
    <property type="match status" value="4"/>
</dbReference>
<evidence type="ECO:0000259" key="6">
    <source>
        <dbReference type="PROSITE" id="PS51252"/>
    </source>
</evidence>
<keyword evidence="1 2" id="KW-1015">Disulfide bond</keyword>
<dbReference type="Gene3D" id="4.10.410.10">
    <property type="entry name" value="Pancreatic trypsin inhibitor Kunitz domain"/>
    <property type="match status" value="1"/>
</dbReference>
<dbReference type="InterPro" id="IPR020901">
    <property type="entry name" value="Prtase_inh_Kunz-CS"/>
</dbReference>
<dbReference type="InterPro" id="IPR006150">
    <property type="entry name" value="Cys_repeat_1"/>
</dbReference>
<dbReference type="InterPro" id="IPR036645">
    <property type="entry name" value="Elafin-like_sf"/>
</dbReference>
<feature type="domain" description="WAP" evidence="7">
    <location>
        <begin position="118"/>
        <end position="165"/>
    </location>
</feature>
<dbReference type="Proteomes" id="UP001176961">
    <property type="component" value="Unassembled WGS sequence"/>
</dbReference>
<feature type="domain" description="Thyroglobulin type-1" evidence="5">
    <location>
        <begin position="167"/>
        <end position="235"/>
    </location>
</feature>
<evidence type="ECO:0000259" key="4">
    <source>
        <dbReference type="PROSITE" id="PS50279"/>
    </source>
</evidence>
<comment type="caution">
    <text evidence="8">The sequence shown here is derived from an EMBL/GenBank/DDBJ whole genome shotgun (WGS) entry which is preliminary data.</text>
</comment>
<dbReference type="InterPro" id="IPR002223">
    <property type="entry name" value="Kunitz_BPTI"/>
</dbReference>
<dbReference type="InterPro" id="IPR036857">
    <property type="entry name" value="Thyroglobulin_1_sf"/>
</dbReference>
<dbReference type="SUPFAM" id="SSF57362">
    <property type="entry name" value="BPTI-like"/>
    <property type="match status" value="1"/>
</dbReference>
<dbReference type="Pfam" id="PF02822">
    <property type="entry name" value="Antistasin"/>
    <property type="match status" value="2"/>
</dbReference>